<proteinExistence type="predicted"/>
<evidence type="ECO:0000313" key="1">
    <source>
        <dbReference type="EMBL" id="PKR49321.1"/>
    </source>
</evidence>
<dbReference type="InterPro" id="IPR025365">
    <property type="entry name" value="DUF4269"/>
</dbReference>
<evidence type="ECO:0000313" key="2">
    <source>
        <dbReference type="Proteomes" id="UP000233365"/>
    </source>
</evidence>
<dbReference type="Pfam" id="PF14091">
    <property type="entry name" value="DUF4269"/>
    <property type="match status" value="1"/>
</dbReference>
<sequence length="236" mass="25735">MAGAAPSDWNGCDYQVSPHWSIGSRNGMVLSMNQTVMDWPCGCRRDDFRGLDRLMSASSRGRQAAEILQKFGVMDILSDFDPVVAGTLPIGIDTASSDIDILCHASDLDRFRKFAISRLETFAQFSCHDRAATANVGAAVIVRFVCGGFPVEIFATNCPVMSQFGFLHMLVEARILHLMGPDFAKGVLALKMAGVKTEPAFAQLLGLDGDPYILLAEMADMTPGEMHNRLISTIRK</sequence>
<organism evidence="1 2">
    <name type="scientific">Thalassospira povalilytica</name>
    <dbReference type="NCBI Taxonomy" id="732237"/>
    <lineage>
        <taxon>Bacteria</taxon>
        <taxon>Pseudomonadati</taxon>
        <taxon>Pseudomonadota</taxon>
        <taxon>Alphaproteobacteria</taxon>
        <taxon>Rhodospirillales</taxon>
        <taxon>Thalassospiraceae</taxon>
        <taxon>Thalassospira</taxon>
    </lineage>
</organism>
<dbReference type="EMBL" id="PGTS01000004">
    <property type="protein sequence ID" value="PKR49321.1"/>
    <property type="molecule type" value="Genomic_DNA"/>
</dbReference>
<dbReference type="Proteomes" id="UP000233365">
    <property type="component" value="Unassembled WGS sequence"/>
</dbReference>
<reference evidence="1 2" key="1">
    <citation type="submission" date="2017-11" db="EMBL/GenBank/DDBJ databases">
        <title>Biodiversity and function of Thalassospira species in the particle-attached aromatic-hydrocarbon-degrading consortia from the surface seawater of the China South Sea.</title>
        <authorList>
            <person name="Dong C."/>
            <person name="Liu R."/>
            <person name="Shao Z."/>
        </authorList>
    </citation>
    <scope>NUCLEOTIDE SEQUENCE [LARGE SCALE GENOMIC DNA]</scope>
    <source>
        <strain evidence="1 2">139Z-12</strain>
    </source>
</reference>
<gene>
    <name evidence="1" type="ORF">CU041_12755</name>
</gene>
<accession>A0ABX4R777</accession>
<comment type="caution">
    <text evidence="1">The sequence shown here is derived from an EMBL/GenBank/DDBJ whole genome shotgun (WGS) entry which is preliminary data.</text>
</comment>
<name>A0ABX4R777_9PROT</name>
<protein>
    <submittedName>
        <fullName evidence="1">DUF4269 domain-containing protein</fullName>
    </submittedName>
</protein>
<keyword evidence="2" id="KW-1185">Reference proteome</keyword>